<organism evidence="2 3">
    <name type="scientific">Mesorhizobium alhagi CCNWXJ12-2</name>
    <dbReference type="NCBI Taxonomy" id="1107882"/>
    <lineage>
        <taxon>Bacteria</taxon>
        <taxon>Pseudomonadati</taxon>
        <taxon>Pseudomonadota</taxon>
        <taxon>Alphaproteobacteria</taxon>
        <taxon>Hyphomicrobiales</taxon>
        <taxon>Phyllobacteriaceae</taxon>
        <taxon>Allomesorhizobium</taxon>
    </lineage>
</organism>
<name>H0HXA4_9HYPH</name>
<dbReference type="AlphaFoldDB" id="H0HXA4"/>
<reference evidence="2 3" key="1">
    <citation type="journal article" date="2012" name="J. Bacteriol.">
        <title>Draft Genome Sequence of Mesorhizobium alhagi CCNWXJ12-2T, a Novel Salt-Resistant Species Isolated from the Desert of Northwestern China.</title>
        <authorList>
            <person name="Zhou M."/>
            <person name="Chen W."/>
            <person name="Chen H."/>
            <person name="Wei G."/>
        </authorList>
    </citation>
    <scope>NUCLEOTIDE SEQUENCE [LARGE SCALE GENOMIC DNA]</scope>
    <source>
        <strain evidence="2 3">CCNWXJ12-2</strain>
    </source>
</reference>
<sequence length="63" mass="7290">MEDFHAWLIAWLARLSRNHDIAKAIDYMLRRWPAFDGVCIANNAAEQALRSGADRCAECGRWR</sequence>
<feature type="domain" description="Transposase IS66 central" evidence="1">
    <location>
        <begin position="1"/>
        <end position="51"/>
    </location>
</feature>
<evidence type="ECO:0000313" key="3">
    <source>
        <dbReference type="Proteomes" id="UP000003250"/>
    </source>
</evidence>
<proteinExistence type="predicted"/>
<accession>H0HXA4</accession>
<dbReference type="PATRIC" id="fig|1107882.3.peg.4676"/>
<dbReference type="InterPro" id="IPR004291">
    <property type="entry name" value="Transposase_IS66_central"/>
</dbReference>
<dbReference type="Proteomes" id="UP000003250">
    <property type="component" value="Unassembled WGS sequence"/>
</dbReference>
<dbReference type="EMBL" id="AHAM01000204">
    <property type="protein sequence ID" value="EHK54701.1"/>
    <property type="molecule type" value="Genomic_DNA"/>
</dbReference>
<protein>
    <submittedName>
        <fullName evidence="2">Transposase IS66</fullName>
    </submittedName>
</protein>
<evidence type="ECO:0000259" key="1">
    <source>
        <dbReference type="Pfam" id="PF03050"/>
    </source>
</evidence>
<keyword evidence="3" id="KW-1185">Reference proteome</keyword>
<dbReference type="Pfam" id="PF03050">
    <property type="entry name" value="DDE_Tnp_IS66"/>
    <property type="match status" value="1"/>
</dbReference>
<evidence type="ECO:0000313" key="2">
    <source>
        <dbReference type="EMBL" id="EHK54701.1"/>
    </source>
</evidence>
<gene>
    <name evidence="2" type="ORF">MAXJ12_24117</name>
</gene>